<name>A0ABW0M4G5_9BACL</name>
<dbReference type="PANTHER" id="PTHR43649:SF33">
    <property type="entry name" value="POLYGALACTURONAN_RHAMNOGALACTURONAN-BINDING PROTEIN YTCQ"/>
    <property type="match status" value="1"/>
</dbReference>
<sequence length="546" mass="60033">MKRIRVSTATTLASLLAVSMLAGCGGNTDKGTASPANSQGASGAASSAAGGETANEKTVNLKVSFMGIQDGFNAAGAKDDTVFNDMEKKLNVKIEPVQVTWNDWQEKAKVWAASGQLPDIFPNVIALDNPALYASWARQGIIKPLPDDLSDYPNIKRYLDLPSVQPLKVDGKFYMVPRMTYDDSSDWIMDRPILYRKDWAAEAGYTTEPQSFTEFVDMIKAVLKLHPNAAGVALNGKGYLTTLFLGTFPQMANPKNWVNEDGKWIPAYASPKINEGLQQLRKLYQDGLLDKDFAIQKDGDGFVKFVNGQSFISLGGPISIQANSDAFKKANGKAPADVVGVMNIWPAADGKRYTFVETPYWSETYFSNKMDDSTYKRALQLIDYMDSEEYSALTKNGILGVDYKIDGDKAVSLLKEGESLTTKYPITNVLAVLANWQGAFYKAGKQVLDVNPDVAAWQKLDISTFNKFKQEDTPTPTNFDVMLMSTPAKDKFGAVFTTLNDEIAKVVMGKDDPAKMWEATLKEFDKKGLQDAINEVTAKAKEQGIQ</sequence>
<dbReference type="RefSeq" id="WP_209744239.1">
    <property type="nucleotide sequence ID" value="NZ_JBHSMH010000111.1"/>
</dbReference>
<comment type="caution">
    <text evidence="4">The sequence shown here is derived from an EMBL/GenBank/DDBJ whole genome shotgun (WGS) entry which is preliminary data.</text>
</comment>
<feature type="chain" id="PRO_5046557088" evidence="3">
    <location>
        <begin position="23"/>
        <end position="546"/>
    </location>
</feature>
<reference evidence="5" key="1">
    <citation type="journal article" date="2019" name="Int. J. Syst. Evol. Microbiol.">
        <title>The Global Catalogue of Microorganisms (GCM) 10K type strain sequencing project: providing services to taxonomists for standard genome sequencing and annotation.</title>
        <authorList>
            <consortium name="The Broad Institute Genomics Platform"/>
            <consortium name="The Broad Institute Genome Sequencing Center for Infectious Disease"/>
            <person name="Wu L."/>
            <person name="Ma J."/>
        </authorList>
    </citation>
    <scope>NUCLEOTIDE SEQUENCE [LARGE SCALE GENOMIC DNA]</scope>
    <source>
        <strain evidence="5">CCUG 57113</strain>
    </source>
</reference>
<organism evidence="4 5">
    <name type="scientific">Cohnella suwonensis</name>
    <dbReference type="NCBI Taxonomy" id="696072"/>
    <lineage>
        <taxon>Bacteria</taxon>
        <taxon>Bacillati</taxon>
        <taxon>Bacillota</taxon>
        <taxon>Bacilli</taxon>
        <taxon>Bacillales</taxon>
        <taxon>Paenibacillaceae</taxon>
        <taxon>Cohnella</taxon>
    </lineage>
</organism>
<feature type="signal peptide" evidence="3">
    <location>
        <begin position="1"/>
        <end position="22"/>
    </location>
</feature>
<feature type="region of interest" description="Disordered" evidence="2">
    <location>
        <begin position="30"/>
        <end position="52"/>
    </location>
</feature>
<keyword evidence="1 3" id="KW-0732">Signal</keyword>
<accession>A0ABW0M4G5</accession>
<feature type="compositionally biased region" description="Low complexity" evidence="2">
    <location>
        <begin position="33"/>
        <end position="51"/>
    </location>
</feature>
<dbReference type="SUPFAM" id="SSF53850">
    <property type="entry name" value="Periplasmic binding protein-like II"/>
    <property type="match status" value="1"/>
</dbReference>
<evidence type="ECO:0000256" key="3">
    <source>
        <dbReference type="SAM" id="SignalP"/>
    </source>
</evidence>
<dbReference type="Proteomes" id="UP001596105">
    <property type="component" value="Unassembled WGS sequence"/>
</dbReference>
<dbReference type="EMBL" id="JBHSMH010000111">
    <property type="protein sequence ID" value="MFC5471818.1"/>
    <property type="molecule type" value="Genomic_DNA"/>
</dbReference>
<keyword evidence="5" id="KW-1185">Reference proteome</keyword>
<evidence type="ECO:0000256" key="1">
    <source>
        <dbReference type="ARBA" id="ARBA00022729"/>
    </source>
</evidence>
<evidence type="ECO:0000313" key="5">
    <source>
        <dbReference type="Proteomes" id="UP001596105"/>
    </source>
</evidence>
<proteinExistence type="predicted"/>
<dbReference type="PANTHER" id="PTHR43649">
    <property type="entry name" value="ARABINOSE-BINDING PROTEIN-RELATED"/>
    <property type="match status" value="1"/>
</dbReference>
<dbReference type="PROSITE" id="PS51257">
    <property type="entry name" value="PROKAR_LIPOPROTEIN"/>
    <property type="match status" value="1"/>
</dbReference>
<gene>
    <name evidence="4" type="ORF">ACFPPD_24380</name>
</gene>
<dbReference type="Gene3D" id="3.40.190.10">
    <property type="entry name" value="Periplasmic binding protein-like II"/>
    <property type="match status" value="2"/>
</dbReference>
<protein>
    <submittedName>
        <fullName evidence="4">Extracellular solute-binding protein</fullName>
    </submittedName>
</protein>
<evidence type="ECO:0000256" key="2">
    <source>
        <dbReference type="SAM" id="MobiDB-lite"/>
    </source>
</evidence>
<evidence type="ECO:0000313" key="4">
    <source>
        <dbReference type="EMBL" id="MFC5471818.1"/>
    </source>
</evidence>
<dbReference type="InterPro" id="IPR050490">
    <property type="entry name" value="Bact_solute-bd_prot1"/>
</dbReference>